<accession>A0A667GVQ9</accession>
<evidence type="ECO:0000313" key="2">
    <source>
        <dbReference type="Ensembl" id="ENSLCNP00005002985.1"/>
    </source>
</evidence>
<reference evidence="2" key="1">
    <citation type="submission" date="2025-08" db="UniProtKB">
        <authorList>
            <consortium name="Ensembl"/>
        </authorList>
    </citation>
    <scope>IDENTIFICATION</scope>
</reference>
<dbReference type="Proteomes" id="UP000472241">
    <property type="component" value="Unplaced"/>
</dbReference>
<feature type="transmembrane region" description="Helical" evidence="1">
    <location>
        <begin position="45"/>
        <end position="69"/>
    </location>
</feature>
<keyword evidence="1" id="KW-1133">Transmembrane helix</keyword>
<evidence type="ECO:0000313" key="3">
    <source>
        <dbReference type="Proteomes" id="UP000472241"/>
    </source>
</evidence>
<sequence>MGSIKLSINISHLFSTRLFAALYLFPKCFLCIFSSPKLISSSCEAASITDIICIFFSACGNALATLSSIRHRIRKNMDRPGLFMAAICRASAILHSQKPMMVKRNQACLTKSS</sequence>
<keyword evidence="1" id="KW-0812">Transmembrane</keyword>
<dbReference type="Gene3D" id="3.30.390.110">
    <property type="match status" value="1"/>
</dbReference>
<name>A0A667GVQ9_LYNCA</name>
<proteinExistence type="predicted"/>
<reference evidence="2" key="2">
    <citation type="submission" date="2025-09" db="UniProtKB">
        <authorList>
            <consortium name="Ensembl"/>
        </authorList>
    </citation>
    <scope>IDENTIFICATION</scope>
</reference>
<keyword evidence="1" id="KW-0472">Membrane</keyword>
<keyword evidence="3" id="KW-1185">Reference proteome</keyword>
<organism evidence="2 3">
    <name type="scientific">Lynx canadensis</name>
    <name type="common">Canada lynx</name>
    <name type="synonym">Felis canadensis</name>
    <dbReference type="NCBI Taxonomy" id="61383"/>
    <lineage>
        <taxon>Eukaryota</taxon>
        <taxon>Metazoa</taxon>
        <taxon>Chordata</taxon>
        <taxon>Craniata</taxon>
        <taxon>Vertebrata</taxon>
        <taxon>Euteleostomi</taxon>
        <taxon>Mammalia</taxon>
        <taxon>Eutheria</taxon>
        <taxon>Laurasiatheria</taxon>
        <taxon>Carnivora</taxon>
        <taxon>Feliformia</taxon>
        <taxon>Felidae</taxon>
        <taxon>Felinae</taxon>
        <taxon>Lynx</taxon>
    </lineage>
</organism>
<dbReference type="AlphaFoldDB" id="A0A667GVQ9"/>
<protein>
    <submittedName>
        <fullName evidence="2">Uncharacterized protein</fullName>
    </submittedName>
</protein>
<feature type="transmembrane region" description="Helical" evidence="1">
    <location>
        <begin position="20"/>
        <end position="39"/>
    </location>
</feature>
<evidence type="ECO:0000256" key="1">
    <source>
        <dbReference type="SAM" id="Phobius"/>
    </source>
</evidence>
<dbReference type="Ensembl" id="ENSLCNT00005003417.1">
    <property type="protein sequence ID" value="ENSLCNP00005002985.1"/>
    <property type="gene ID" value="ENSLCNG00005002133.1"/>
</dbReference>